<comment type="similarity">
    <text evidence="2">Belongs to the DNA repair enzymes AP/ExoA family.</text>
</comment>
<organism evidence="7 8">
    <name type="scientific">Shouchella xiaoxiensis</name>
    <dbReference type="NCBI Taxonomy" id="766895"/>
    <lineage>
        <taxon>Bacteria</taxon>
        <taxon>Bacillati</taxon>
        <taxon>Bacillota</taxon>
        <taxon>Bacilli</taxon>
        <taxon>Bacillales</taxon>
        <taxon>Bacillaceae</taxon>
        <taxon>Shouchella</taxon>
    </lineage>
</organism>
<dbReference type="EMBL" id="JAFBCV010000020">
    <property type="protein sequence ID" value="MBM7841004.1"/>
    <property type="molecule type" value="Genomic_DNA"/>
</dbReference>
<comment type="cofactor">
    <cofactor evidence="1">
        <name>Mg(2+)</name>
        <dbReference type="ChEBI" id="CHEBI:18420"/>
    </cofactor>
</comment>
<dbReference type="PANTHER" id="PTHR22748">
    <property type="entry name" value="AP ENDONUCLEASE"/>
    <property type="match status" value="1"/>
</dbReference>
<dbReference type="InterPro" id="IPR004808">
    <property type="entry name" value="AP_endonuc_1"/>
</dbReference>
<dbReference type="SUPFAM" id="SSF56219">
    <property type="entry name" value="DNase I-like"/>
    <property type="match status" value="1"/>
</dbReference>
<gene>
    <name evidence="7" type="ORF">JOC54_004303</name>
</gene>
<dbReference type="NCBIfam" id="TIGR00195">
    <property type="entry name" value="exoDNase_III"/>
    <property type="match status" value="1"/>
</dbReference>
<dbReference type="Proteomes" id="UP001179280">
    <property type="component" value="Unassembled WGS sequence"/>
</dbReference>
<evidence type="ECO:0000256" key="4">
    <source>
        <dbReference type="ARBA" id="ARBA00022801"/>
    </source>
</evidence>
<comment type="caution">
    <text evidence="7">The sequence shown here is derived from an EMBL/GenBank/DDBJ whole genome shotgun (WGS) entry which is preliminary data.</text>
</comment>
<proteinExistence type="inferred from homology"/>
<evidence type="ECO:0000256" key="5">
    <source>
        <dbReference type="ARBA" id="ARBA00022842"/>
    </source>
</evidence>
<dbReference type="PANTHER" id="PTHR22748:SF6">
    <property type="entry name" value="DNA-(APURINIC OR APYRIMIDINIC SITE) ENDONUCLEASE"/>
    <property type="match status" value="1"/>
</dbReference>
<name>A0ABS2SZT9_9BACI</name>
<evidence type="ECO:0000259" key="6">
    <source>
        <dbReference type="Pfam" id="PF03372"/>
    </source>
</evidence>
<keyword evidence="5" id="KW-0460">Magnesium</keyword>
<dbReference type="EC" id="3.1.11.2" evidence="7"/>
<dbReference type="InterPro" id="IPR036691">
    <property type="entry name" value="Endo/exonu/phosph_ase_sf"/>
</dbReference>
<reference evidence="7" key="1">
    <citation type="submission" date="2021-01" db="EMBL/GenBank/DDBJ databases">
        <title>Genomic Encyclopedia of Type Strains, Phase IV (KMG-IV): sequencing the most valuable type-strain genomes for metagenomic binning, comparative biology and taxonomic classification.</title>
        <authorList>
            <person name="Goeker M."/>
        </authorList>
    </citation>
    <scope>NUCLEOTIDE SEQUENCE</scope>
    <source>
        <strain evidence="7">DSM 21943</strain>
    </source>
</reference>
<dbReference type="NCBIfam" id="TIGR00633">
    <property type="entry name" value="xth"/>
    <property type="match status" value="1"/>
</dbReference>
<sequence length="253" mass="29712">MIKCISWNVNGIRACVKKGFLDFFHSVDADFFCLQETKLQEGQIELELPGYYQFWNYAERKGYSGTAIFTKHKPLSVVHGIGEEMEDLEGRVITLEYDHYYVVTMYTPNSKRDLTRLPYRILWEKQARAYLSRLNQDKPVIFCGDLNVAHTEKDVKNDRANIGNAGFTDEERHHFEELLQAGFIDTYRYFYSEEDEAFTWWSYMPGVRDRNIGWRIDYFLVGNQLAEDLLDAKIHANTYGSDHCPVELQLQLK</sequence>
<evidence type="ECO:0000256" key="1">
    <source>
        <dbReference type="ARBA" id="ARBA00001946"/>
    </source>
</evidence>
<evidence type="ECO:0000313" key="7">
    <source>
        <dbReference type="EMBL" id="MBM7841004.1"/>
    </source>
</evidence>
<keyword evidence="3" id="KW-0479">Metal-binding</keyword>
<dbReference type="InterPro" id="IPR005135">
    <property type="entry name" value="Endo/exonuclease/phosphatase"/>
</dbReference>
<dbReference type="PROSITE" id="PS00726">
    <property type="entry name" value="AP_NUCLEASE_F1_1"/>
    <property type="match status" value="1"/>
</dbReference>
<keyword evidence="4 7" id="KW-0378">Hydrolase</keyword>
<accession>A0ABS2SZT9</accession>
<dbReference type="InterPro" id="IPR020847">
    <property type="entry name" value="AP_endonuclease_F1_BS"/>
</dbReference>
<feature type="domain" description="Endonuclease/exonuclease/phosphatase" evidence="6">
    <location>
        <begin position="5"/>
        <end position="243"/>
    </location>
</feature>
<dbReference type="CDD" id="cd09087">
    <property type="entry name" value="Ape1-like_AP-endo"/>
    <property type="match status" value="1"/>
</dbReference>
<evidence type="ECO:0000313" key="8">
    <source>
        <dbReference type="Proteomes" id="UP001179280"/>
    </source>
</evidence>
<protein>
    <submittedName>
        <fullName evidence="7">Exodeoxyribonuclease-3</fullName>
        <ecNumber evidence="7">3.1.11.2</ecNumber>
    </submittedName>
</protein>
<dbReference type="Pfam" id="PF03372">
    <property type="entry name" value="Exo_endo_phos"/>
    <property type="match status" value="1"/>
</dbReference>
<dbReference type="PROSITE" id="PS51435">
    <property type="entry name" value="AP_NUCLEASE_F1_4"/>
    <property type="match status" value="1"/>
</dbReference>
<dbReference type="Gene3D" id="3.60.10.10">
    <property type="entry name" value="Endonuclease/exonuclease/phosphatase"/>
    <property type="match status" value="1"/>
</dbReference>
<dbReference type="GO" id="GO:0008311">
    <property type="term" value="F:double-stranded DNA 3'-5' DNA exonuclease activity"/>
    <property type="evidence" value="ECO:0007669"/>
    <property type="project" value="UniProtKB-EC"/>
</dbReference>
<evidence type="ECO:0000256" key="3">
    <source>
        <dbReference type="ARBA" id="ARBA00022723"/>
    </source>
</evidence>
<evidence type="ECO:0000256" key="2">
    <source>
        <dbReference type="ARBA" id="ARBA00007092"/>
    </source>
</evidence>
<keyword evidence="8" id="KW-1185">Reference proteome</keyword>